<dbReference type="Pfam" id="PF13400">
    <property type="entry name" value="Tad"/>
    <property type="match status" value="1"/>
</dbReference>
<evidence type="ECO:0000313" key="3">
    <source>
        <dbReference type="EMBL" id="PTX56704.1"/>
    </source>
</evidence>
<reference evidence="3 4" key="1">
    <citation type="submission" date="2018-04" db="EMBL/GenBank/DDBJ databases">
        <title>Genomic Encyclopedia of Archaeal and Bacterial Type Strains, Phase II (KMG-II): from individual species to whole genera.</title>
        <authorList>
            <person name="Goeker M."/>
        </authorList>
    </citation>
    <scope>NUCLEOTIDE SEQUENCE [LARGE SCALE GENOMIC DNA]</scope>
    <source>
        <strain evidence="3 4">DSM 100977</strain>
    </source>
</reference>
<keyword evidence="1" id="KW-0812">Transmembrane</keyword>
<dbReference type="EMBL" id="QBKS01000001">
    <property type="protein sequence ID" value="PTX56704.1"/>
    <property type="molecule type" value="Genomic_DNA"/>
</dbReference>
<keyword evidence="1" id="KW-1133">Transmembrane helix</keyword>
<dbReference type="SUPFAM" id="SSF53300">
    <property type="entry name" value="vWA-like"/>
    <property type="match status" value="1"/>
</dbReference>
<dbReference type="Gene3D" id="3.40.50.410">
    <property type="entry name" value="von Willebrand factor, type A domain"/>
    <property type="match status" value="1"/>
</dbReference>
<gene>
    <name evidence="3" type="ORF">C8N43_1366</name>
</gene>
<protein>
    <submittedName>
        <fullName evidence="3">Flp pilus assembly protein TadG</fullName>
    </submittedName>
</protein>
<dbReference type="Proteomes" id="UP000243978">
    <property type="component" value="Unassembled WGS sequence"/>
</dbReference>
<feature type="domain" description="Putative Flp pilus-assembly TadG-like N-terminal" evidence="2">
    <location>
        <begin position="38"/>
        <end position="83"/>
    </location>
</feature>
<evidence type="ECO:0000313" key="4">
    <source>
        <dbReference type="Proteomes" id="UP000243978"/>
    </source>
</evidence>
<proteinExistence type="predicted"/>
<dbReference type="InterPro" id="IPR028087">
    <property type="entry name" value="Tad_N"/>
</dbReference>
<dbReference type="RefSeq" id="WP_158269933.1">
    <property type="nucleotide sequence ID" value="NZ_QBKS01000001.1"/>
</dbReference>
<accession>A0A2T6BKW0</accession>
<feature type="transmembrane region" description="Helical" evidence="1">
    <location>
        <begin position="40"/>
        <end position="62"/>
    </location>
</feature>
<evidence type="ECO:0000259" key="2">
    <source>
        <dbReference type="Pfam" id="PF13400"/>
    </source>
</evidence>
<dbReference type="InterPro" id="IPR036465">
    <property type="entry name" value="vWFA_dom_sf"/>
</dbReference>
<dbReference type="OrthoDB" id="7522752at2"/>
<sequence length="489" mass="55226">MSDMQLKSESEQAKLGLFQQIKARLVGRSRGFARDENGTIIIFGLTIFLLMLVATGMAIDFMRHENMRARLQTAMDRGLLAAADLDQENDPEAVMRDYVAKFAQTNGQYEMEVIVDEGLNYRAVSASATSAVDSMFLNMVGIESLDATVSGAAEQKVNKVEVSLVLDISGSMDDNDKLENMQTAANEFVDALITPDTRDLISITVVPYTGQVNAGEDLYSLLNVNQRHSYSYCLEFTADDFNEVPLNFAKNYEQTQHFEYSGRYYGYNDNYKIQNPWCSNKSQETIKYFLNDGVALKETINSYEPRTATGIHYAMKWGAALLDPSLRGFVSSMISQGKIPGEFEGRPTDYNDPETAKVIVLMTDGMNVNQYRIKSWAYNSASEYTHWARYTLWYYLNNYVYWQNHNDYYFRTMTANTADQYLRDICNTTNSAGILIFSIGFEISDNPSASQVMRDCATSDSHFYAVEGVEISEAFNSIAGTINQLRLTR</sequence>
<name>A0A2T6BKW0_9RHOB</name>
<evidence type="ECO:0000256" key="1">
    <source>
        <dbReference type="SAM" id="Phobius"/>
    </source>
</evidence>
<keyword evidence="4" id="KW-1185">Reference proteome</keyword>
<dbReference type="AlphaFoldDB" id="A0A2T6BKW0"/>
<comment type="caution">
    <text evidence="3">The sequence shown here is derived from an EMBL/GenBank/DDBJ whole genome shotgun (WGS) entry which is preliminary data.</text>
</comment>
<organism evidence="3 4">
    <name type="scientific">Litoreibacter ponti</name>
    <dbReference type="NCBI Taxonomy" id="1510457"/>
    <lineage>
        <taxon>Bacteria</taxon>
        <taxon>Pseudomonadati</taxon>
        <taxon>Pseudomonadota</taxon>
        <taxon>Alphaproteobacteria</taxon>
        <taxon>Rhodobacterales</taxon>
        <taxon>Roseobacteraceae</taxon>
        <taxon>Litoreibacter</taxon>
    </lineage>
</organism>
<keyword evidence="1" id="KW-0472">Membrane</keyword>